<accession>A0ABU0GG35</accession>
<sequence>MLEIIDVPSEDVAALTLKQEGHFLDFKDKRISPGKLTRSLAAFCNSDGGDLYVGIAEESGKFTWSGFADPEDANGHIQAFEAVSPFGEDLTGEFLRTPGLDGLVLHVNARKSRFVRSDSESRVYKRVGAQNLPVSSEESILALRRQKGLESFEEETVAVALSEVTNSLPILEYLVSAVPTAEPEVYLRGQYLIHGQRPTVAAVLLFAEQPQAALPKRCGIKIYRYSSEEMSRDRLVQDPITVEGHLYAQVYSAVEKTVRLISEAAFLSDDGLRTVAYPAETLHEIITNAVLHRDYSVTDDVHVRIYENRVEVESPGRLPGHITPANILSERLSRNPFVVRHLNRFPDPPNKDVGEGLDTAFEFMRKLNLKQPEILEREHSVLVVIRHESLASPAQQVVDHLNSNESIRNQQARKLTGVLSESRMQKIFEDLIAANEIEHVPGTAGRGYAYRRKRS</sequence>
<keyword evidence="3" id="KW-1185">Reference proteome</keyword>
<dbReference type="InterPro" id="IPR038475">
    <property type="entry name" value="RecG_C_sf"/>
</dbReference>
<name>A0ABU0GG35_9CELL</name>
<dbReference type="EC" id="3.6.4.12" evidence="2"/>
<keyword evidence="2" id="KW-0347">Helicase</keyword>
<dbReference type="GO" id="GO:0003678">
    <property type="term" value="F:DNA helicase activity"/>
    <property type="evidence" value="ECO:0007669"/>
    <property type="project" value="UniProtKB-EC"/>
</dbReference>
<dbReference type="RefSeq" id="WP_082740025.1">
    <property type="nucleotide sequence ID" value="NZ_JAUSVM010000001.1"/>
</dbReference>
<dbReference type="InterPro" id="IPR038461">
    <property type="entry name" value="Schlafen_AlbA_2_dom_sf"/>
</dbReference>
<keyword evidence="2" id="KW-0378">Hydrolase</keyword>
<proteinExistence type="predicted"/>
<keyword evidence="2" id="KW-0547">Nucleotide-binding</keyword>
<dbReference type="PANTHER" id="PTHR30595:SF6">
    <property type="entry name" value="SCHLAFEN ALBA-2 DOMAIN-CONTAINING PROTEIN"/>
    <property type="match status" value="1"/>
</dbReference>
<comment type="caution">
    <text evidence="2">The sequence shown here is derived from an EMBL/GenBank/DDBJ whole genome shotgun (WGS) entry which is preliminary data.</text>
</comment>
<protein>
    <submittedName>
        <fullName evidence="2">ATP-dependent DNA helicase RecG</fullName>
        <ecNumber evidence="2">3.6.4.12</ecNumber>
    </submittedName>
</protein>
<dbReference type="Pfam" id="PF04326">
    <property type="entry name" value="SLFN_AlbA_2"/>
    <property type="match status" value="1"/>
</dbReference>
<reference evidence="2 3" key="1">
    <citation type="submission" date="2023-07" db="EMBL/GenBank/DDBJ databases">
        <title>Sequencing the genomes of 1000 actinobacteria strains.</title>
        <authorList>
            <person name="Klenk H.-P."/>
        </authorList>
    </citation>
    <scope>NUCLEOTIDE SEQUENCE [LARGE SCALE GENOMIC DNA]</scope>
    <source>
        <strain evidence="2 3">DSM 14785</strain>
    </source>
</reference>
<evidence type="ECO:0000313" key="3">
    <source>
        <dbReference type="Proteomes" id="UP001240250"/>
    </source>
</evidence>
<gene>
    <name evidence="2" type="ORF">JO380_000275</name>
</gene>
<dbReference type="Proteomes" id="UP001240250">
    <property type="component" value="Unassembled WGS sequence"/>
</dbReference>
<dbReference type="InterPro" id="IPR007421">
    <property type="entry name" value="Schlafen_AlbA_2_dom"/>
</dbReference>
<feature type="domain" description="Schlafen AlbA-2" evidence="1">
    <location>
        <begin position="20"/>
        <end position="134"/>
    </location>
</feature>
<dbReference type="Gene3D" id="3.30.565.60">
    <property type="match status" value="1"/>
</dbReference>
<dbReference type="PANTHER" id="PTHR30595">
    <property type="entry name" value="GLPR-RELATED TRANSCRIPTIONAL REPRESSOR"/>
    <property type="match status" value="1"/>
</dbReference>
<dbReference type="Gene3D" id="3.30.950.30">
    <property type="entry name" value="Schlafen, AAA domain"/>
    <property type="match status" value="1"/>
</dbReference>
<keyword evidence="2" id="KW-0067">ATP-binding</keyword>
<dbReference type="EMBL" id="JAUSVM010000001">
    <property type="protein sequence ID" value="MDQ0423894.1"/>
    <property type="molecule type" value="Genomic_DNA"/>
</dbReference>
<organism evidence="2 3">
    <name type="scientific">Cellulomonas iranensis</name>
    <dbReference type="NCBI Taxonomy" id="76862"/>
    <lineage>
        <taxon>Bacteria</taxon>
        <taxon>Bacillati</taxon>
        <taxon>Actinomycetota</taxon>
        <taxon>Actinomycetes</taxon>
        <taxon>Micrococcales</taxon>
        <taxon>Cellulomonadaceae</taxon>
        <taxon>Cellulomonas</taxon>
    </lineage>
</organism>
<dbReference type="Pfam" id="PF13749">
    <property type="entry name" value="HATPase_c_4"/>
    <property type="match status" value="1"/>
</dbReference>
<evidence type="ECO:0000259" key="1">
    <source>
        <dbReference type="Pfam" id="PF04326"/>
    </source>
</evidence>
<dbReference type="GO" id="GO:0016787">
    <property type="term" value="F:hydrolase activity"/>
    <property type="evidence" value="ECO:0007669"/>
    <property type="project" value="UniProtKB-KW"/>
</dbReference>
<evidence type="ECO:0000313" key="2">
    <source>
        <dbReference type="EMBL" id="MDQ0423894.1"/>
    </source>
</evidence>